<feature type="chain" id="PRO_5040278571" evidence="1">
    <location>
        <begin position="19"/>
        <end position="196"/>
    </location>
</feature>
<reference evidence="2" key="1">
    <citation type="submission" date="2021-10" db="EMBL/GenBank/DDBJ databases">
        <title>Tropical sea cucumber genome reveals ecological adaptation and Cuvierian tubules defense mechanism.</title>
        <authorList>
            <person name="Chen T."/>
        </authorList>
    </citation>
    <scope>NUCLEOTIDE SEQUENCE</scope>
    <source>
        <strain evidence="2">Nanhai2018</strain>
        <tissue evidence="2">Muscle</tissue>
    </source>
</reference>
<keyword evidence="3" id="KW-1185">Reference proteome</keyword>
<comment type="caution">
    <text evidence="2">The sequence shown here is derived from an EMBL/GenBank/DDBJ whole genome shotgun (WGS) entry which is preliminary data.</text>
</comment>
<dbReference type="Proteomes" id="UP001152320">
    <property type="component" value="Chromosome 4"/>
</dbReference>
<dbReference type="SUPFAM" id="SSF57501">
    <property type="entry name" value="Cystine-knot cytokines"/>
    <property type="match status" value="1"/>
</dbReference>
<feature type="signal peptide" evidence="1">
    <location>
        <begin position="1"/>
        <end position="18"/>
    </location>
</feature>
<dbReference type="Gene3D" id="2.10.90.10">
    <property type="entry name" value="Cystine-knot cytokines"/>
    <property type="match status" value="1"/>
</dbReference>
<proteinExistence type="predicted"/>
<organism evidence="2 3">
    <name type="scientific">Holothuria leucospilota</name>
    <name type="common">Black long sea cucumber</name>
    <name type="synonym">Mertensiothuria leucospilota</name>
    <dbReference type="NCBI Taxonomy" id="206669"/>
    <lineage>
        <taxon>Eukaryota</taxon>
        <taxon>Metazoa</taxon>
        <taxon>Echinodermata</taxon>
        <taxon>Eleutherozoa</taxon>
        <taxon>Echinozoa</taxon>
        <taxon>Holothuroidea</taxon>
        <taxon>Aspidochirotacea</taxon>
        <taxon>Aspidochirotida</taxon>
        <taxon>Holothuriidae</taxon>
        <taxon>Holothuria</taxon>
    </lineage>
</organism>
<gene>
    <name evidence="2" type="ORF">HOLleu_10320</name>
</gene>
<dbReference type="InterPro" id="IPR029034">
    <property type="entry name" value="Cystine-knot_cytokine"/>
</dbReference>
<evidence type="ECO:0000256" key="1">
    <source>
        <dbReference type="SAM" id="SignalP"/>
    </source>
</evidence>
<evidence type="ECO:0000313" key="3">
    <source>
        <dbReference type="Proteomes" id="UP001152320"/>
    </source>
</evidence>
<protein>
    <submittedName>
        <fullName evidence="2">Uncharacterized protein</fullName>
    </submittedName>
</protein>
<sequence length="196" mass="22678">MKMMKFFLVLLSCGLILGQRSPLRTIARAPLLQGRHSALTCRVSNEEFNNVQSISWEDLNTETLLKNDDFIESSVSEDPAGTREEMTVNATADFVRGRFHPFNFYYHQNPCYTTATYERLTSAINVGGRRVTVLFPDNFQQIKCRNVSCHKCPGKCVQKYKFEMALVRDRCRVRWDRVKVPSGCCCHHYLPYFFLA</sequence>
<dbReference type="EMBL" id="JAIZAY010000004">
    <property type="protein sequence ID" value="KAJ8043295.1"/>
    <property type="molecule type" value="Genomic_DNA"/>
</dbReference>
<dbReference type="AlphaFoldDB" id="A0A9Q1CEN9"/>
<name>A0A9Q1CEN9_HOLLE</name>
<accession>A0A9Q1CEN9</accession>
<evidence type="ECO:0000313" key="2">
    <source>
        <dbReference type="EMBL" id="KAJ8043295.1"/>
    </source>
</evidence>
<keyword evidence="1" id="KW-0732">Signal</keyword>